<evidence type="ECO:0000259" key="2">
    <source>
        <dbReference type="Pfam" id="PF00107"/>
    </source>
</evidence>
<sequence length="348" mass="38116">MAPVVNARIRYPIPGETTVCDATHSIDLEIQELHGGFLVKTLVLSIDPGMRTRMRNPEEKGYAPAFVLGEPIDGLGVGIVLRSENPDVRVGQYIQGRGFLHQEYFVLPTLPMGMAFLEKHPKLPLTVYVGALGMAGKTAWAGWKEYSNAKKGETVFVSAGAGPVGSMVIQLAKLDGCKVIASAGSADKVAFLRDIGADVAFNYKTSDTREVLGREGPVDIYWDNVGGDTLDAALDYAAINARFFECGLISNLNAGAAQSLVIKDPLLVFSKSISLQGIASFRIIPKHEAAFYASIPEKHQWLLPYCNTVDHYRIPYCNKGVPWPPSQDRPLLHYGNAMHYVRHQKRDS</sequence>
<dbReference type="SUPFAM" id="SSF50129">
    <property type="entry name" value="GroES-like"/>
    <property type="match status" value="1"/>
</dbReference>
<evidence type="ECO:0000313" key="4">
    <source>
        <dbReference type="EMBL" id="KAJ7648083.1"/>
    </source>
</evidence>
<evidence type="ECO:0000256" key="1">
    <source>
        <dbReference type="ARBA" id="ARBA00023002"/>
    </source>
</evidence>
<dbReference type="PANTHER" id="PTHR43205:SF7">
    <property type="entry name" value="PROSTAGLANDIN REDUCTASE 1"/>
    <property type="match status" value="1"/>
</dbReference>
<feature type="domain" description="Oxidoreductase N-terminal" evidence="3">
    <location>
        <begin position="34"/>
        <end position="101"/>
    </location>
</feature>
<feature type="domain" description="Alcohol dehydrogenase-like C-terminal" evidence="2">
    <location>
        <begin position="163"/>
        <end position="282"/>
    </location>
</feature>
<protein>
    <submittedName>
        <fullName evidence="4">NAD-P-binding protein</fullName>
    </submittedName>
</protein>
<dbReference type="PANTHER" id="PTHR43205">
    <property type="entry name" value="PROSTAGLANDIN REDUCTASE"/>
    <property type="match status" value="1"/>
</dbReference>
<dbReference type="EMBL" id="JARKIF010000002">
    <property type="protein sequence ID" value="KAJ7648083.1"/>
    <property type="molecule type" value="Genomic_DNA"/>
</dbReference>
<dbReference type="GO" id="GO:0016628">
    <property type="term" value="F:oxidoreductase activity, acting on the CH-CH group of donors, NAD or NADP as acceptor"/>
    <property type="evidence" value="ECO:0007669"/>
    <property type="project" value="InterPro"/>
</dbReference>
<dbReference type="Proteomes" id="UP001221142">
    <property type="component" value="Unassembled WGS sequence"/>
</dbReference>
<name>A0AAD7CGX4_9AGAR</name>
<keyword evidence="1" id="KW-0560">Oxidoreductase</keyword>
<dbReference type="AlphaFoldDB" id="A0AAD7CGX4"/>
<dbReference type="InterPro" id="IPR045010">
    <property type="entry name" value="MDR_fam"/>
</dbReference>
<organism evidence="4 5">
    <name type="scientific">Roridomyces roridus</name>
    <dbReference type="NCBI Taxonomy" id="1738132"/>
    <lineage>
        <taxon>Eukaryota</taxon>
        <taxon>Fungi</taxon>
        <taxon>Dikarya</taxon>
        <taxon>Basidiomycota</taxon>
        <taxon>Agaricomycotina</taxon>
        <taxon>Agaricomycetes</taxon>
        <taxon>Agaricomycetidae</taxon>
        <taxon>Agaricales</taxon>
        <taxon>Marasmiineae</taxon>
        <taxon>Mycenaceae</taxon>
        <taxon>Roridomyces</taxon>
    </lineage>
</organism>
<accession>A0AAD7CGX4</accession>
<evidence type="ECO:0000313" key="5">
    <source>
        <dbReference type="Proteomes" id="UP001221142"/>
    </source>
</evidence>
<dbReference type="Pfam" id="PF16884">
    <property type="entry name" value="ADH_N_2"/>
    <property type="match status" value="1"/>
</dbReference>
<gene>
    <name evidence="4" type="ORF">FB45DRAFT_1052446</name>
</gene>
<reference evidence="4" key="1">
    <citation type="submission" date="2023-03" db="EMBL/GenBank/DDBJ databases">
        <title>Massive genome expansion in bonnet fungi (Mycena s.s.) driven by repeated elements and novel gene families across ecological guilds.</title>
        <authorList>
            <consortium name="Lawrence Berkeley National Laboratory"/>
            <person name="Harder C.B."/>
            <person name="Miyauchi S."/>
            <person name="Viragh M."/>
            <person name="Kuo A."/>
            <person name="Thoen E."/>
            <person name="Andreopoulos B."/>
            <person name="Lu D."/>
            <person name="Skrede I."/>
            <person name="Drula E."/>
            <person name="Henrissat B."/>
            <person name="Morin E."/>
            <person name="Kohler A."/>
            <person name="Barry K."/>
            <person name="LaButti K."/>
            <person name="Morin E."/>
            <person name="Salamov A."/>
            <person name="Lipzen A."/>
            <person name="Mereny Z."/>
            <person name="Hegedus B."/>
            <person name="Baldrian P."/>
            <person name="Stursova M."/>
            <person name="Weitz H."/>
            <person name="Taylor A."/>
            <person name="Grigoriev I.V."/>
            <person name="Nagy L.G."/>
            <person name="Martin F."/>
            <person name="Kauserud H."/>
        </authorList>
    </citation>
    <scope>NUCLEOTIDE SEQUENCE</scope>
    <source>
        <strain evidence="4">9284</strain>
    </source>
</reference>
<dbReference type="Gene3D" id="3.90.180.10">
    <property type="entry name" value="Medium-chain alcohol dehydrogenases, catalytic domain"/>
    <property type="match status" value="1"/>
</dbReference>
<dbReference type="Gene3D" id="3.40.50.720">
    <property type="entry name" value="NAD(P)-binding Rossmann-like Domain"/>
    <property type="match status" value="1"/>
</dbReference>
<dbReference type="SUPFAM" id="SSF51735">
    <property type="entry name" value="NAD(P)-binding Rossmann-fold domains"/>
    <property type="match status" value="1"/>
</dbReference>
<dbReference type="InterPro" id="IPR036291">
    <property type="entry name" value="NAD(P)-bd_dom_sf"/>
</dbReference>
<proteinExistence type="predicted"/>
<evidence type="ECO:0000259" key="3">
    <source>
        <dbReference type="Pfam" id="PF16884"/>
    </source>
</evidence>
<dbReference type="InterPro" id="IPR013149">
    <property type="entry name" value="ADH-like_C"/>
</dbReference>
<dbReference type="CDD" id="cd05288">
    <property type="entry name" value="PGDH"/>
    <property type="match status" value="1"/>
</dbReference>
<dbReference type="InterPro" id="IPR041694">
    <property type="entry name" value="ADH_N_2"/>
</dbReference>
<dbReference type="InterPro" id="IPR011032">
    <property type="entry name" value="GroES-like_sf"/>
</dbReference>
<comment type="caution">
    <text evidence="4">The sequence shown here is derived from an EMBL/GenBank/DDBJ whole genome shotgun (WGS) entry which is preliminary data.</text>
</comment>
<keyword evidence="5" id="KW-1185">Reference proteome</keyword>
<dbReference type="Pfam" id="PF00107">
    <property type="entry name" value="ADH_zinc_N"/>
    <property type="match status" value="1"/>
</dbReference>